<proteinExistence type="predicted"/>
<dbReference type="EMBL" id="MQVS01000008">
    <property type="protein sequence ID" value="OKL51347.1"/>
    <property type="molecule type" value="Genomic_DNA"/>
</dbReference>
<sequence length="61" mass="6387">MRATLTRRRAGRPAEAGMATAEYAVVTLAAVAFAALLLGIMRSGELREALLGIIKSALSVE</sequence>
<feature type="transmembrane region" description="Helical" evidence="1">
    <location>
        <begin position="21"/>
        <end position="41"/>
    </location>
</feature>
<dbReference type="STRING" id="52770.BSZ40_08460"/>
<comment type="caution">
    <text evidence="2">The sequence shown here is derived from an EMBL/GenBank/DDBJ whole genome shotgun (WGS) entry which is preliminary data.</text>
</comment>
<protein>
    <recommendedName>
        <fullName evidence="4">DUF4244 domain-containing protein</fullName>
    </recommendedName>
</protein>
<organism evidence="2 3">
    <name type="scientific">Buchananella hordeovulneris</name>
    <dbReference type="NCBI Taxonomy" id="52770"/>
    <lineage>
        <taxon>Bacteria</taxon>
        <taxon>Bacillati</taxon>
        <taxon>Actinomycetota</taxon>
        <taxon>Actinomycetes</taxon>
        <taxon>Actinomycetales</taxon>
        <taxon>Actinomycetaceae</taxon>
        <taxon>Buchananella</taxon>
    </lineage>
</organism>
<dbReference type="InParanoid" id="A0A1Q5PUV5"/>
<evidence type="ECO:0000313" key="3">
    <source>
        <dbReference type="Proteomes" id="UP000185612"/>
    </source>
</evidence>
<keyword evidence="1" id="KW-0812">Transmembrane</keyword>
<gene>
    <name evidence="2" type="ORF">BSZ40_08460</name>
</gene>
<name>A0A1Q5PUV5_9ACTO</name>
<dbReference type="Pfam" id="PF14029">
    <property type="entry name" value="DUF4244"/>
    <property type="match status" value="1"/>
</dbReference>
<dbReference type="InterPro" id="IPR025338">
    <property type="entry name" value="DUF4244"/>
</dbReference>
<accession>A0A1Q5PUV5</accession>
<keyword evidence="1" id="KW-1133">Transmembrane helix</keyword>
<evidence type="ECO:0008006" key="4">
    <source>
        <dbReference type="Google" id="ProtNLM"/>
    </source>
</evidence>
<keyword evidence="3" id="KW-1185">Reference proteome</keyword>
<evidence type="ECO:0000313" key="2">
    <source>
        <dbReference type="EMBL" id="OKL51347.1"/>
    </source>
</evidence>
<evidence type="ECO:0000256" key="1">
    <source>
        <dbReference type="SAM" id="Phobius"/>
    </source>
</evidence>
<reference evidence="3" key="1">
    <citation type="submission" date="2016-12" db="EMBL/GenBank/DDBJ databases">
        <authorList>
            <person name="Meng X."/>
        </authorList>
    </citation>
    <scope>NUCLEOTIDE SEQUENCE [LARGE SCALE GENOMIC DNA]</scope>
    <source>
        <strain evidence="3">DSM 20732</strain>
    </source>
</reference>
<dbReference type="AlphaFoldDB" id="A0A1Q5PUV5"/>
<keyword evidence="1" id="KW-0472">Membrane</keyword>
<dbReference type="Proteomes" id="UP000185612">
    <property type="component" value="Unassembled WGS sequence"/>
</dbReference>